<gene>
    <name evidence="1" type="ORF">ABW02_10390</name>
</gene>
<dbReference type="AlphaFoldDB" id="A0A0J1IKL4"/>
<dbReference type="KEGG" id="bcir:C2I06_15925"/>
<name>A0A0J1IKL4_NIACI</name>
<evidence type="ECO:0000313" key="1">
    <source>
        <dbReference type="EMBL" id="KLV26507.1"/>
    </source>
</evidence>
<organism evidence="1 2">
    <name type="scientific">Niallia circulans</name>
    <name type="common">Bacillus circulans</name>
    <dbReference type="NCBI Taxonomy" id="1397"/>
    <lineage>
        <taxon>Bacteria</taxon>
        <taxon>Bacillati</taxon>
        <taxon>Bacillota</taxon>
        <taxon>Bacilli</taxon>
        <taxon>Bacillales</taxon>
        <taxon>Bacillaceae</taxon>
        <taxon>Niallia</taxon>
    </lineage>
</organism>
<dbReference type="Proteomes" id="UP000036045">
    <property type="component" value="Unassembled WGS sequence"/>
</dbReference>
<sequence length="357" mass="37040">MEDILKDILAALSVVLNGLPQGLLALSFGFASVPTALAFLVGAAGNSLTSNVAVISFQAETITVAGTMGKNMRERLSSIFFGAFLLVIIGVFGLMEQIVAWIGPVITNGMMAGVGFMLAKVAWDMAKNDRLIGVTSFASALLTYIISKDLVYTITVSVLLSSIVYHFTKKESATVTNMLTEDKFKLQKFILNPSVIRGALALVCLNIGANIAFGKINGEIAGANVNIDTLTIISSLADMVSSLFGGGPVEIIISATASAPHAVWAGVLTMAIMAAILFFKLLPKIGKYVPSSSIAGFLFVLGAIVTLPGNATAALTGTEASSPIVGAITIIVTAIADPFLGLLAGVVMEFLLGLFGV</sequence>
<protein>
    <submittedName>
        <fullName evidence="1">Guanine permease</fullName>
    </submittedName>
</protein>
<evidence type="ECO:0000313" key="2">
    <source>
        <dbReference type="Proteomes" id="UP000036045"/>
    </source>
</evidence>
<dbReference type="PATRIC" id="fig|1397.4.peg.5389"/>
<dbReference type="EMBL" id="LDPH01000008">
    <property type="protein sequence ID" value="KLV26507.1"/>
    <property type="molecule type" value="Genomic_DNA"/>
</dbReference>
<reference evidence="1 2" key="1">
    <citation type="submission" date="2015-05" db="EMBL/GenBank/DDBJ databases">
        <title>Whole genome sequence and identification of bacterial endophytes from Costus igneus.</title>
        <authorList>
            <person name="Lee Y.P."/>
            <person name="Gan H.M."/>
            <person name="Eng W."/>
            <person name="Wheatley M.S."/>
            <person name="Caraballo A."/>
            <person name="Polter S."/>
            <person name="Savka M.A."/>
            <person name="Hudson A.O."/>
        </authorList>
    </citation>
    <scope>NUCLEOTIDE SEQUENCE [LARGE SCALE GENOMIC DNA]</scope>
    <source>
        <strain evidence="1 2">RIT379</strain>
    </source>
</reference>
<dbReference type="RefSeq" id="WP_047941938.1">
    <property type="nucleotide sequence ID" value="NZ_CP026031.1"/>
</dbReference>
<proteinExistence type="predicted"/>
<dbReference type="OrthoDB" id="85542at2"/>
<accession>A0A0J1IKL4</accession>
<comment type="caution">
    <text evidence="1">The sequence shown here is derived from an EMBL/GenBank/DDBJ whole genome shotgun (WGS) entry which is preliminary data.</text>
</comment>
<keyword evidence="2" id="KW-1185">Reference proteome</keyword>